<feature type="compositionally biased region" description="Low complexity" evidence="1">
    <location>
        <begin position="123"/>
        <end position="137"/>
    </location>
</feature>
<gene>
    <name evidence="2" type="ORF">AVDCRST_MAG67-627</name>
</gene>
<name>A0A6J4RP85_9ACTN</name>
<evidence type="ECO:0000313" key="2">
    <source>
        <dbReference type="EMBL" id="CAA9477560.1"/>
    </source>
</evidence>
<feature type="region of interest" description="Disordered" evidence="1">
    <location>
        <begin position="1"/>
        <end position="20"/>
    </location>
</feature>
<evidence type="ECO:0000256" key="1">
    <source>
        <dbReference type="SAM" id="MobiDB-lite"/>
    </source>
</evidence>
<feature type="compositionally biased region" description="Basic residues" evidence="1">
    <location>
        <begin position="138"/>
        <end position="152"/>
    </location>
</feature>
<sequence>ALARAARPHRRGGRRGRRRRVAGAVDLAAARVGCGDRRGRAVRPVGARGGLRSRRADDALRRDRRRARRAARALGLGLVHGDRVRRLRRRRARGVLSALSAARPRRGCAVGVDPDRRRAGVDGAALRGARPAAPARRAGSRPRGRAQRRPRHGAVSDVVLLLGGLQRVALSQSLGRRDLCSAARTLGVGGGARAARRHDAQRGRAAAHPAGDDLPLGCRAPEPAHDAPPARRRAVVGARAARPGRLLRISCARRPRPAGAVQRAGGLVSLVRRTLRRRVGRTRRRGAGSAPTALGRARAGLLHRRRRGSVRRRAAQHRAARMARAGARRRGRRAAAAARGLRRLRRGGARAAALLSRRAAAAHVAAAVSGGALSAGDLARRLDDRPCRARARRRRRVRRRPRGLYGHLRHVALGRV</sequence>
<organism evidence="2">
    <name type="scientific">uncultured Solirubrobacteraceae bacterium</name>
    <dbReference type="NCBI Taxonomy" id="1162706"/>
    <lineage>
        <taxon>Bacteria</taxon>
        <taxon>Bacillati</taxon>
        <taxon>Actinomycetota</taxon>
        <taxon>Thermoleophilia</taxon>
        <taxon>Solirubrobacterales</taxon>
        <taxon>Solirubrobacteraceae</taxon>
        <taxon>environmental samples</taxon>
    </lineage>
</organism>
<proteinExistence type="predicted"/>
<feature type="region of interest" description="Disordered" evidence="1">
    <location>
        <begin position="120"/>
        <end position="152"/>
    </location>
</feature>
<reference evidence="2" key="1">
    <citation type="submission" date="2020-02" db="EMBL/GenBank/DDBJ databases">
        <authorList>
            <person name="Meier V. D."/>
        </authorList>
    </citation>
    <scope>NUCLEOTIDE SEQUENCE</scope>
    <source>
        <strain evidence="2">AVDCRST_MAG67</strain>
    </source>
</reference>
<accession>A0A6J4RP85</accession>
<protein>
    <submittedName>
        <fullName evidence="2">Uncharacterized protein</fullName>
    </submittedName>
</protein>
<feature type="non-terminal residue" evidence="2">
    <location>
        <position position="1"/>
    </location>
</feature>
<feature type="region of interest" description="Disordered" evidence="1">
    <location>
        <begin position="190"/>
        <end position="215"/>
    </location>
</feature>
<dbReference type="AlphaFoldDB" id="A0A6J4RP85"/>
<feature type="non-terminal residue" evidence="2">
    <location>
        <position position="416"/>
    </location>
</feature>
<dbReference type="EMBL" id="CADCVQ010000030">
    <property type="protein sequence ID" value="CAA9477560.1"/>
    <property type="molecule type" value="Genomic_DNA"/>
</dbReference>